<sequence>MENPKKCMKCSNHGTKKCGQCLQVYYCSRDCQMAHWKIHKPSCKPCNKPKGASTEKRKESKNMKRAKTIYVKAGSFDSYDEFDAKTELFELESYGNEAGEMKEIRSRFGWKDVSGTRYKFYSPNEIDFQWYYYIYYDDTRNRVKRFSDENVFASGCCSSKIYGDVIILRSGPMGSNSYDESISVKDLYDCFEFYQTHNSVKVFQQREYKRCMQSFGGTGGQQPSWQMGESFKYGENIFVSKIL</sequence>
<keyword evidence="7" id="KW-1185">Reference proteome</keyword>
<reference evidence="6" key="1">
    <citation type="submission" date="2021-01" db="UniProtKB">
        <authorList>
            <consortium name="EnsemblMetazoa"/>
        </authorList>
    </citation>
    <scope>IDENTIFICATION</scope>
</reference>
<keyword evidence="3" id="KW-0862">Zinc</keyword>
<dbReference type="EnsemblMetazoa" id="CLYHEMT018407.1">
    <property type="protein sequence ID" value="CLYHEMP018407.1"/>
    <property type="gene ID" value="CLYHEMG018407"/>
</dbReference>
<dbReference type="AlphaFoldDB" id="A0A7M5X6Y1"/>
<organism evidence="6 7">
    <name type="scientific">Clytia hemisphaerica</name>
    <dbReference type="NCBI Taxonomy" id="252671"/>
    <lineage>
        <taxon>Eukaryota</taxon>
        <taxon>Metazoa</taxon>
        <taxon>Cnidaria</taxon>
        <taxon>Hydrozoa</taxon>
        <taxon>Hydroidolina</taxon>
        <taxon>Leptothecata</taxon>
        <taxon>Obeliida</taxon>
        <taxon>Clytiidae</taxon>
        <taxon>Clytia</taxon>
    </lineage>
</organism>
<dbReference type="InterPro" id="IPR002893">
    <property type="entry name" value="Znf_MYND"/>
</dbReference>
<feature type="domain" description="MYND-type" evidence="5">
    <location>
        <begin position="7"/>
        <end position="43"/>
    </location>
</feature>
<proteinExistence type="predicted"/>
<evidence type="ECO:0000313" key="7">
    <source>
        <dbReference type="Proteomes" id="UP000594262"/>
    </source>
</evidence>
<dbReference type="SUPFAM" id="SSF144232">
    <property type="entry name" value="HIT/MYND zinc finger-like"/>
    <property type="match status" value="1"/>
</dbReference>
<evidence type="ECO:0000256" key="1">
    <source>
        <dbReference type="ARBA" id="ARBA00022723"/>
    </source>
</evidence>
<dbReference type="Pfam" id="PF01753">
    <property type="entry name" value="zf-MYND"/>
    <property type="match status" value="1"/>
</dbReference>
<evidence type="ECO:0000256" key="3">
    <source>
        <dbReference type="ARBA" id="ARBA00022833"/>
    </source>
</evidence>
<keyword evidence="2 4" id="KW-0863">Zinc-finger</keyword>
<evidence type="ECO:0000256" key="2">
    <source>
        <dbReference type="ARBA" id="ARBA00022771"/>
    </source>
</evidence>
<dbReference type="PROSITE" id="PS50865">
    <property type="entry name" value="ZF_MYND_2"/>
    <property type="match status" value="1"/>
</dbReference>
<dbReference type="PROSITE" id="PS01360">
    <property type="entry name" value="ZF_MYND_1"/>
    <property type="match status" value="1"/>
</dbReference>
<evidence type="ECO:0000259" key="5">
    <source>
        <dbReference type="PROSITE" id="PS50865"/>
    </source>
</evidence>
<accession>A0A7M5X6Y1</accession>
<name>A0A7M5X6Y1_9CNID</name>
<evidence type="ECO:0000256" key="4">
    <source>
        <dbReference type="PROSITE-ProRule" id="PRU00134"/>
    </source>
</evidence>
<protein>
    <recommendedName>
        <fullName evidence="5">MYND-type domain-containing protein</fullName>
    </recommendedName>
</protein>
<keyword evidence="1" id="KW-0479">Metal-binding</keyword>
<dbReference type="Gene3D" id="6.10.140.2220">
    <property type="match status" value="1"/>
</dbReference>
<dbReference type="OrthoDB" id="8848667at2759"/>
<dbReference type="GO" id="GO:0008270">
    <property type="term" value="F:zinc ion binding"/>
    <property type="evidence" value="ECO:0007669"/>
    <property type="project" value="UniProtKB-KW"/>
</dbReference>
<evidence type="ECO:0000313" key="6">
    <source>
        <dbReference type="EnsemblMetazoa" id="CLYHEMP018407.1"/>
    </source>
</evidence>
<dbReference type="Proteomes" id="UP000594262">
    <property type="component" value="Unplaced"/>
</dbReference>